<dbReference type="GeneID" id="5490911"/>
<name>A7EGZ0_SCLS1</name>
<gene>
    <name evidence="1" type="ORF">SS1G_04582</name>
</gene>
<dbReference type="InParanoid" id="A7EGZ0"/>
<evidence type="ECO:0000313" key="2">
    <source>
        <dbReference type="Proteomes" id="UP000001312"/>
    </source>
</evidence>
<organism evidence="1 2">
    <name type="scientific">Sclerotinia sclerotiorum (strain ATCC 18683 / 1980 / Ss-1)</name>
    <name type="common">White mold</name>
    <name type="synonym">Whetzelinia sclerotiorum</name>
    <dbReference type="NCBI Taxonomy" id="665079"/>
    <lineage>
        <taxon>Eukaryota</taxon>
        <taxon>Fungi</taxon>
        <taxon>Dikarya</taxon>
        <taxon>Ascomycota</taxon>
        <taxon>Pezizomycotina</taxon>
        <taxon>Leotiomycetes</taxon>
        <taxon>Helotiales</taxon>
        <taxon>Sclerotiniaceae</taxon>
        <taxon>Sclerotinia</taxon>
    </lineage>
</organism>
<dbReference type="RefSeq" id="XP_001594774.1">
    <property type="nucleotide sequence ID" value="XM_001594724.1"/>
</dbReference>
<protein>
    <submittedName>
        <fullName evidence="1">Uncharacterized protein</fullName>
    </submittedName>
</protein>
<dbReference type="KEGG" id="ssl:SS1G_04582"/>
<proteinExistence type="predicted"/>
<sequence>MSQKDVRVRVCENTSSWVKVPRQSTRYSFERWQVSLAMAFSLSFNTDIQS</sequence>
<keyword evidence="2" id="KW-1185">Reference proteome</keyword>
<dbReference type="AlphaFoldDB" id="A7EGZ0"/>
<accession>A7EGZ0</accession>
<reference evidence="2" key="1">
    <citation type="journal article" date="2011" name="PLoS Genet.">
        <title>Genomic analysis of the necrotrophic fungal pathogens Sclerotinia sclerotiorum and Botrytis cinerea.</title>
        <authorList>
            <person name="Amselem J."/>
            <person name="Cuomo C.A."/>
            <person name="van Kan J.A."/>
            <person name="Viaud M."/>
            <person name="Benito E.P."/>
            <person name="Couloux A."/>
            <person name="Coutinho P.M."/>
            <person name="de Vries R.P."/>
            <person name="Dyer P.S."/>
            <person name="Fillinger S."/>
            <person name="Fournier E."/>
            <person name="Gout L."/>
            <person name="Hahn M."/>
            <person name="Kohn L."/>
            <person name="Lapalu N."/>
            <person name="Plummer K.M."/>
            <person name="Pradier J.M."/>
            <person name="Quevillon E."/>
            <person name="Sharon A."/>
            <person name="Simon A."/>
            <person name="ten Have A."/>
            <person name="Tudzynski B."/>
            <person name="Tudzynski P."/>
            <person name="Wincker P."/>
            <person name="Andrew M."/>
            <person name="Anthouard V."/>
            <person name="Beever R.E."/>
            <person name="Beffa R."/>
            <person name="Benoit I."/>
            <person name="Bouzid O."/>
            <person name="Brault B."/>
            <person name="Chen Z."/>
            <person name="Choquer M."/>
            <person name="Collemare J."/>
            <person name="Cotton P."/>
            <person name="Danchin E.G."/>
            <person name="Da Silva C."/>
            <person name="Gautier A."/>
            <person name="Giraud C."/>
            <person name="Giraud T."/>
            <person name="Gonzalez C."/>
            <person name="Grossetete S."/>
            <person name="Guldener U."/>
            <person name="Henrissat B."/>
            <person name="Howlett B.J."/>
            <person name="Kodira C."/>
            <person name="Kretschmer M."/>
            <person name="Lappartient A."/>
            <person name="Leroch M."/>
            <person name="Levis C."/>
            <person name="Mauceli E."/>
            <person name="Neuveglise C."/>
            <person name="Oeser B."/>
            <person name="Pearson M."/>
            <person name="Poulain J."/>
            <person name="Poussereau N."/>
            <person name="Quesneville H."/>
            <person name="Rascle C."/>
            <person name="Schumacher J."/>
            <person name="Segurens B."/>
            <person name="Sexton A."/>
            <person name="Silva E."/>
            <person name="Sirven C."/>
            <person name="Soanes D.M."/>
            <person name="Talbot N.J."/>
            <person name="Templeton M."/>
            <person name="Yandava C."/>
            <person name="Yarden O."/>
            <person name="Zeng Q."/>
            <person name="Rollins J.A."/>
            <person name="Lebrun M.H."/>
            <person name="Dickman M."/>
        </authorList>
    </citation>
    <scope>NUCLEOTIDE SEQUENCE [LARGE SCALE GENOMIC DNA]</scope>
    <source>
        <strain evidence="2">ATCC 18683 / 1980 / Ss-1</strain>
    </source>
</reference>
<dbReference type="EMBL" id="CH476625">
    <property type="protein sequence ID" value="EDO02106.1"/>
    <property type="molecule type" value="Genomic_DNA"/>
</dbReference>
<dbReference type="Proteomes" id="UP000001312">
    <property type="component" value="Unassembled WGS sequence"/>
</dbReference>
<dbReference type="HOGENOM" id="CLU_3125934_0_0_1"/>
<evidence type="ECO:0000313" key="1">
    <source>
        <dbReference type="EMBL" id="EDO02106.1"/>
    </source>
</evidence>